<dbReference type="EMBL" id="JASCZI010151650">
    <property type="protein sequence ID" value="MED6173886.1"/>
    <property type="molecule type" value="Genomic_DNA"/>
</dbReference>
<keyword evidence="2" id="KW-1185">Reference proteome</keyword>
<reference evidence="1 2" key="1">
    <citation type="journal article" date="2023" name="Plants (Basel)">
        <title>Bridging the Gap: Combining Genomics and Transcriptomics Approaches to Understand Stylosanthes scabra, an Orphan Legume from the Brazilian Caatinga.</title>
        <authorList>
            <person name="Ferreira-Neto J.R.C."/>
            <person name="da Silva M.D."/>
            <person name="Binneck E."/>
            <person name="de Melo N.F."/>
            <person name="da Silva R.H."/>
            <person name="de Melo A.L.T.M."/>
            <person name="Pandolfi V."/>
            <person name="Bustamante F.O."/>
            <person name="Brasileiro-Vidal A.C."/>
            <person name="Benko-Iseppon A.M."/>
        </authorList>
    </citation>
    <scope>NUCLEOTIDE SEQUENCE [LARGE SCALE GENOMIC DNA]</scope>
    <source>
        <tissue evidence="1">Leaves</tissue>
    </source>
</reference>
<feature type="non-terminal residue" evidence="1">
    <location>
        <position position="62"/>
    </location>
</feature>
<dbReference type="Proteomes" id="UP001341840">
    <property type="component" value="Unassembled WGS sequence"/>
</dbReference>
<name>A0ABU6VKT4_9FABA</name>
<accession>A0ABU6VKT4</accession>
<proteinExistence type="predicted"/>
<evidence type="ECO:0000313" key="2">
    <source>
        <dbReference type="Proteomes" id="UP001341840"/>
    </source>
</evidence>
<organism evidence="1 2">
    <name type="scientific">Stylosanthes scabra</name>
    <dbReference type="NCBI Taxonomy" id="79078"/>
    <lineage>
        <taxon>Eukaryota</taxon>
        <taxon>Viridiplantae</taxon>
        <taxon>Streptophyta</taxon>
        <taxon>Embryophyta</taxon>
        <taxon>Tracheophyta</taxon>
        <taxon>Spermatophyta</taxon>
        <taxon>Magnoliopsida</taxon>
        <taxon>eudicotyledons</taxon>
        <taxon>Gunneridae</taxon>
        <taxon>Pentapetalae</taxon>
        <taxon>rosids</taxon>
        <taxon>fabids</taxon>
        <taxon>Fabales</taxon>
        <taxon>Fabaceae</taxon>
        <taxon>Papilionoideae</taxon>
        <taxon>50 kb inversion clade</taxon>
        <taxon>dalbergioids sensu lato</taxon>
        <taxon>Dalbergieae</taxon>
        <taxon>Pterocarpus clade</taxon>
        <taxon>Stylosanthes</taxon>
    </lineage>
</organism>
<protein>
    <submittedName>
        <fullName evidence="1">Uncharacterized protein</fullName>
    </submittedName>
</protein>
<evidence type="ECO:0000313" key="1">
    <source>
        <dbReference type="EMBL" id="MED6173886.1"/>
    </source>
</evidence>
<sequence length="62" mass="7044">MLQCREDRMRHWRLVAACGVMHAWGAALHQRMCAVMLPRGIGGSEPIPHMRAAAFVFRDLDL</sequence>
<gene>
    <name evidence="1" type="ORF">PIB30_063915</name>
</gene>
<comment type="caution">
    <text evidence="1">The sequence shown here is derived from an EMBL/GenBank/DDBJ whole genome shotgun (WGS) entry which is preliminary data.</text>
</comment>